<dbReference type="SMART" id="SM00448">
    <property type="entry name" value="REC"/>
    <property type="match status" value="1"/>
</dbReference>
<evidence type="ECO:0000313" key="6">
    <source>
        <dbReference type="EMBL" id="MBB4155442.1"/>
    </source>
</evidence>
<evidence type="ECO:0000256" key="1">
    <source>
        <dbReference type="ARBA" id="ARBA00022553"/>
    </source>
</evidence>
<dbReference type="Pfam" id="PF00072">
    <property type="entry name" value="Response_reg"/>
    <property type="match status" value="1"/>
</dbReference>
<dbReference type="RefSeq" id="WP_183986949.1">
    <property type="nucleotide sequence ID" value="NZ_JACIEV010000012.1"/>
</dbReference>
<keyword evidence="1 3" id="KW-0597">Phosphoprotein</keyword>
<keyword evidence="2 6" id="KW-0238">DNA-binding</keyword>
<dbReference type="CDD" id="cd06170">
    <property type="entry name" value="LuxR_C_like"/>
    <property type="match status" value="1"/>
</dbReference>
<dbReference type="InterPro" id="IPR000792">
    <property type="entry name" value="Tscrpt_reg_LuxR_C"/>
</dbReference>
<reference evidence="6 7" key="1">
    <citation type="submission" date="2020-08" db="EMBL/GenBank/DDBJ databases">
        <title>Genomic Encyclopedia of Type Strains, Phase IV (KMG-IV): sequencing the most valuable type-strain genomes for metagenomic binning, comparative biology and taxonomic classification.</title>
        <authorList>
            <person name="Goeker M."/>
        </authorList>
    </citation>
    <scope>NUCLEOTIDE SEQUENCE [LARGE SCALE GENOMIC DNA]</scope>
    <source>
        <strain evidence="6 7">YC6723</strain>
    </source>
</reference>
<sequence length="205" mass="21429">MPLRALVADDHPMCREIATMALASVFPNPAVTEAATLSQALAAAGPFDLVILDLNLPDSRGLPTLIDIASARPDVPVLVISGSEGESWEAAVASAGAKGFVPKSAAISQIVEALRQVLAGGFAFNARCAQPDGSSSSTHASRLATLTPAEGRVLRAMSHGGLNKQIAYELGLSEMTIKQHVRAILRKLGVVNRTQAVLLYHDATQ</sequence>
<dbReference type="GO" id="GO:0006355">
    <property type="term" value="P:regulation of DNA-templated transcription"/>
    <property type="evidence" value="ECO:0007669"/>
    <property type="project" value="InterPro"/>
</dbReference>
<dbReference type="SUPFAM" id="SSF46894">
    <property type="entry name" value="C-terminal effector domain of the bipartite response regulators"/>
    <property type="match status" value="1"/>
</dbReference>
<dbReference type="CDD" id="cd17535">
    <property type="entry name" value="REC_NarL-like"/>
    <property type="match status" value="1"/>
</dbReference>
<dbReference type="InterPro" id="IPR016032">
    <property type="entry name" value="Sig_transdc_resp-reg_C-effctor"/>
</dbReference>
<evidence type="ECO:0000259" key="5">
    <source>
        <dbReference type="PROSITE" id="PS50110"/>
    </source>
</evidence>
<protein>
    <submittedName>
        <fullName evidence="6">DNA-binding NarL/FixJ family response regulator</fullName>
    </submittedName>
</protein>
<dbReference type="Pfam" id="PF00196">
    <property type="entry name" value="GerE"/>
    <property type="match status" value="1"/>
</dbReference>
<dbReference type="GO" id="GO:0003677">
    <property type="term" value="F:DNA binding"/>
    <property type="evidence" value="ECO:0007669"/>
    <property type="project" value="UniProtKB-KW"/>
</dbReference>
<name>A0A840FFJ7_9SPHN</name>
<dbReference type="Proteomes" id="UP000529795">
    <property type="component" value="Unassembled WGS sequence"/>
</dbReference>
<proteinExistence type="predicted"/>
<dbReference type="Gene3D" id="1.10.10.10">
    <property type="entry name" value="Winged helix-like DNA-binding domain superfamily/Winged helix DNA-binding domain"/>
    <property type="match status" value="1"/>
</dbReference>
<dbReference type="AlphaFoldDB" id="A0A840FFJ7"/>
<dbReference type="PROSITE" id="PS00622">
    <property type="entry name" value="HTH_LUXR_1"/>
    <property type="match status" value="1"/>
</dbReference>
<comment type="caution">
    <text evidence="6">The sequence shown here is derived from an EMBL/GenBank/DDBJ whole genome shotgun (WGS) entry which is preliminary data.</text>
</comment>
<feature type="domain" description="HTH luxR-type" evidence="4">
    <location>
        <begin position="139"/>
        <end position="204"/>
    </location>
</feature>
<dbReference type="GO" id="GO:0000160">
    <property type="term" value="P:phosphorelay signal transduction system"/>
    <property type="evidence" value="ECO:0007669"/>
    <property type="project" value="InterPro"/>
</dbReference>
<dbReference type="InterPro" id="IPR001789">
    <property type="entry name" value="Sig_transdc_resp-reg_receiver"/>
</dbReference>
<evidence type="ECO:0000259" key="4">
    <source>
        <dbReference type="PROSITE" id="PS50043"/>
    </source>
</evidence>
<dbReference type="PROSITE" id="PS50043">
    <property type="entry name" value="HTH_LUXR_2"/>
    <property type="match status" value="1"/>
</dbReference>
<evidence type="ECO:0000313" key="7">
    <source>
        <dbReference type="Proteomes" id="UP000529795"/>
    </source>
</evidence>
<dbReference type="PANTHER" id="PTHR45566:SF1">
    <property type="entry name" value="HTH-TYPE TRANSCRIPTIONAL REGULATOR YHJB-RELATED"/>
    <property type="match status" value="1"/>
</dbReference>
<dbReference type="Gene3D" id="3.40.50.2300">
    <property type="match status" value="1"/>
</dbReference>
<dbReference type="PROSITE" id="PS50110">
    <property type="entry name" value="RESPONSE_REGULATORY"/>
    <property type="match status" value="1"/>
</dbReference>
<evidence type="ECO:0000256" key="3">
    <source>
        <dbReference type="PROSITE-ProRule" id="PRU00169"/>
    </source>
</evidence>
<organism evidence="6 7">
    <name type="scientific">Sphingomonas jinjuensis</name>
    <dbReference type="NCBI Taxonomy" id="535907"/>
    <lineage>
        <taxon>Bacteria</taxon>
        <taxon>Pseudomonadati</taxon>
        <taxon>Pseudomonadota</taxon>
        <taxon>Alphaproteobacteria</taxon>
        <taxon>Sphingomonadales</taxon>
        <taxon>Sphingomonadaceae</taxon>
        <taxon>Sphingomonas</taxon>
    </lineage>
</organism>
<dbReference type="PRINTS" id="PR00038">
    <property type="entry name" value="HTHLUXR"/>
</dbReference>
<dbReference type="EMBL" id="JACIEV010000012">
    <property type="protein sequence ID" value="MBB4155442.1"/>
    <property type="molecule type" value="Genomic_DNA"/>
</dbReference>
<feature type="domain" description="Response regulatory" evidence="5">
    <location>
        <begin position="4"/>
        <end position="118"/>
    </location>
</feature>
<dbReference type="SMART" id="SM00421">
    <property type="entry name" value="HTH_LUXR"/>
    <property type="match status" value="1"/>
</dbReference>
<dbReference type="SUPFAM" id="SSF52172">
    <property type="entry name" value="CheY-like"/>
    <property type="match status" value="1"/>
</dbReference>
<dbReference type="PANTHER" id="PTHR45566">
    <property type="entry name" value="HTH-TYPE TRANSCRIPTIONAL REGULATOR YHJB-RELATED"/>
    <property type="match status" value="1"/>
</dbReference>
<feature type="modified residue" description="4-aspartylphosphate" evidence="3">
    <location>
        <position position="53"/>
    </location>
</feature>
<keyword evidence="7" id="KW-1185">Reference proteome</keyword>
<dbReference type="InterPro" id="IPR036388">
    <property type="entry name" value="WH-like_DNA-bd_sf"/>
</dbReference>
<evidence type="ECO:0000256" key="2">
    <source>
        <dbReference type="ARBA" id="ARBA00023125"/>
    </source>
</evidence>
<accession>A0A840FFJ7</accession>
<dbReference type="InterPro" id="IPR011006">
    <property type="entry name" value="CheY-like_superfamily"/>
</dbReference>
<dbReference type="InterPro" id="IPR058245">
    <property type="entry name" value="NreC/VraR/RcsB-like_REC"/>
</dbReference>
<gene>
    <name evidence="6" type="ORF">GGQ80_003365</name>
</gene>
<dbReference type="InterPro" id="IPR051015">
    <property type="entry name" value="EvgA-like"/>
</dbReference>